<dbReference type="Proteomes" id="UP000444721">
    <property type="component" value="Unassembled WGS sequence"/>
</dbReference>
<dbReference type="RefSeq" id="XP_044563526.1">
    <property type="nucleotide sequence ID" value="XM_044705016.1"/>
</dbReference>
<sequence length="257" mass="29341">MGACASISSSCCDSFIEEKNQNEKESDIDLTFQKHSSLRKFKSVFSNNLNFMTESASQKYASFPYTTNQSLDQLVSSTTSSLFSLCEHYLEIAVMSSPLDYLEMSKILTLPSVPLQLESDENESSFTSLEEFSNNHWIQQQEKRLDTLPSESVSLMIEEKRSEKVSLDQEKQRKCIPLLKRSVKPKFSPTPFIVVSKTRESFDCCVMRNDTSNRPLNEEKIQGRMIQPHLQQQALQVPKEDFMMCPTLGNVCVSDVR</sequence>
<proteinExistence type="predicted"/>
<organism evidence="1 2">
    <name type="scientific">Naegleria fowleri</name>
    <name type="common">Brain eating amoeba</name>
    <dbReference type="NCBI Taxonomy" id="5763"/>
    <lineage>
        <taxon>Eukaryota</taxon>
        <taxon>Discoba</taxon>
        <taxon>Heterolobosea</taxon>
        <taxon>Tetramitia</taxon>
        <taxon>Eutetramitia</taxon>
        <taxon>Vahlkampfiidae</taxon>
        <taxon>Naegleria</taxon>
    </lineage>
</organism>
<dbReference type="EMBL" id="VFQX01000028">
    <property type="protein sequence ID" value="KAF0978813.1"/>
    <property type="molecule type" value="Genomic_DNA"/>
</dbReference>
<dbReference type="GeneID" id="68109101"/>
<protein>
    <submittedName>
        <fullName evidence="1">Uncharacterized protein</fullName>
    </submittedName>
</protein>
<name>A0A6A5BLC7_NAEFO</name>
<dbReference type="VEuPathDB" id="AmoebaDB:FDP41_001883"/>
<comment type="caution">
    <text evidence="1">The sequence shown here is derived from an EMBL/GenBank/DDBJ whole genome shotgun (WGS) entry which is preliminary data.</text>
</comment>
<evidence type="ECO:0000313" key="2">
    <source>
        <dbReference type="Proteomes" id="UP000444721"/>
    </source>
</evidence>
<dbReference type="VEuPathDB" id="AmoebaDB:NF0009600"/>
<evidence type="ECO:0000313" key="1">
    <source>
        <dbReference type="EMBL" id="KAF0978813.1"/>
    </source>
</evidence>
<gene>
    <name evidence="1" type="ORF">FDP41_001883</name>
</gene>
<reference evidence="1 2" key="1">
    <citation type="journal article" date="2019" name="Sci. Rep.">
        <title>Nanopore sequencing improves the draft genome of the human pathogenic amoeba Naegleria fowleri.</title>
        <authorList>
            <person name="Liechti N."/>
            <person name="Schurch N."/>
            <person name="Bruggmann R."/>
            <person name="Wittwer M."/>
        </authorList>
    </citation>
    <scope>NUCLEOTIDE SEQUENCE [LARGE SCALE GENOMIC DNA]</scope>
    <source>
        <strain evidence="1 2">ATCC 30894</strain>
    </source>
</reference>
<accession>A0A6A5BLC7</accession>
<keyword evidence="2" id="KW-1185">Reference proteome</keyword>
<dbReference type="AlphaFoldDB" id="A0A6A5BLC7"/>
<dbReference type="VEuPathDB" id="AmoebaDB:NfTy_032880"/>